<dbReference type="GO" id="GO:0003676">
    <property type="term" value="F:nucleic acid binding"/>
    <property type="evidence" value="ECO:0007669"/>
    <property type="project" value="InterPro"/>
</dbReference>
<keyword evidence="9" id="KW-1185">Reference proteome</keyword>
<dbReference type="InterPro" id="IPR001878">
    <property type="entry name" value="Znf_CCHC"/>
</dbReference>
<dbReference type="SMART" id="SM00343">
    <property type="entry name" value="ZnF_C2HC"/>
    <property type="match status" value="4"/>
</dbReference>
<keyword evidence="4" id="KW-0862">Zinc</keyword>
<dbReference type="EMBL" id="BEXD01001657">
    <property type="protein sequence ID" value="GBB95160.1"/>
    <property type="molecule type" value="Genomic_DNA"/>
</dbReference>
<evidence type="ECO:0000256" key="3">
    <source>
        <dbReference type="ARBA" id="ARBA00022771"/>
    </source>
</evidence>
<dbReference type="Proteomes" id="UP000247702">
    <property type="component" value="Unassembled WGS sequence"/>
</dbReference>
<protein>
    <submittedName>
        <fullName evidence="8">Zinc finger CCHC domain-containing protein 9</fullName>
    </submittedName>
</protein>
<dbReference type="PANTHER" id="PTHR46242:SF1">
    <property type="entry name" value="ZINC FINGER CCHC DOMAIN-CONTAINING PROTEIN 9"/>
    <property type="match status" value="1"/>
</dbReference>
<reference evidence="7 9" key="1">
    <citation type="submission" date="2017-11" db="EMBL/GenBank/DDBJ databases">
        <title>The genome of Rhizophagus clarus HR1 reveals common genetic basis of auxotrophy among arbuscular mycorrhizal fungi.</title>
        <authorList>
            <person name="Kobayashi Y."/>
        </authorList>
    </citation>
    <scope>NUCLEOTIDE SEQUENCE [LARGE SCALE GENOMIC DNA]</scope>
    <source>
        <strain evidence="7 9">HR1</strain>
    </source>
</reference>
<evidence type="ECO:0000313" key="7">
    <source>
        <dbReference type="EMBL" id="GBB95160.1"/>
    </source>
</evidence>
<accession>A0A2Z6QYL5</accession>
<organism evidence="7 9">
    <name type="scientific">Rhizophagus clarus</name>
    <dbReference type="NCBI Taxonomy" id="94130"/>
    <lineage>
        <taxon>Eukaryota</taxon>
        <taxon>Fungi</taxon>
        <taxon>Fungi incertae sedis</taxon>
        <taxon>Mucoromycota</taxon>
        <taxon>Glomeromycotina</taxon>
        <taxon>Glomeromycetes</taxon>
        <taxon>Glomerales</taxon>
        <taxon>Glomeraceae</taxon>
        <taxon>Rhizophagus</taxon>
    </lineage>
</organism>
<gene>
    <name evidence="8" type="ORF">RCL2_000274900</name>
    <name evidence="7" type="ORF">RclHR1_02490015</name>
</gene>
<dbReference type="Pfam" id="PF00098">
    <property type="entry name" value="zf-CCHC"/>
    <property type="match status" value="2"/>
</dbReference>
<keyword evidence="1" id="KW-0479">Metal-binding</keyword>
<evidence type="ECO:0000256" key="4">
    <source>
        <dbReference type="ARBA" id="ARBA00022833"/>
    </source>
</evidence>
<name>A0A2Z6QYL5_9GLOM</name>
<dbReference type="InterPro" id="IPR042246">
    <property type="entry name" value="ZCCHC9"/>
</dbReference>
<dbReference type="PROSITE" id="PS50158">
    <property type="entry name" value="ZF_CCHC"/>
    <property type="match status" value="3"/>
</dbReference>
<dbReference type="Gene3D" id="4.10.60.10">
    <property type="entry name" value="Zinc finger, CCHC-type"/>
    <property type="match status" value="2"/>
</dbReference>
<proteinExistence type="predicted"/>
<dbReference type="GO" id="GO:0005730">
    <property type="term" value="C:nucleolus"/>
    <property type="evidence" value="ECO:0007669"/>
    <property type="project" value="TreeGrafter"/>
</dbReference>
<dbReference type="OrthoDB" id="3863715at2759"/>
<evidence type="ECO:0000259" key="6">
    <source>
        <dbReference type="PROSITE" id="PS50158"/>
    </source>
</evidence>
<dbReference type="EMBL" id="BLAL01000016">
    <property type="protein sequence ID" value="GES75303.1"/>
    <property type="molecule type" value="Genomic_DNA"/>
</dbReference>
<feature type="domain" description="CCHC-type" evidence="6">
    <location>
        <begin position="113"/>
        <end position="128"/>
    </location>
</feature>
<dbReference type="Proteomes" id="UP000615446">
    <property type="component" value="Unassembled WGS sequence"/>
</dbReference>
<reference evidence="8" key="2">
    <citation type="submission" date="2019-10" db="EMBL/GenBank/DDBJ databases">
        <title>Conservation and host-specific expression of non-tandemly repeated heterogenous ribosome RNA gene in arbuscular mycorrhizal fungi.</title>
        <authorList>
            <person name="Maeda T."/>
            <person name="Kobayashi Y."/>
            <person name="Nakagawa T."/>
            <person name="Ezawa T."/>
            <person name="Yamaguchi K."/>
            <person name="Bino T."/>
            <person name="Nishimoto Y."/>
            <person name="Shigenobu S."/>
            <person name="Kawaguchi M."/>
        </authorList>
    </citation>
    <scope>NUCLEOTIDE SEQUENCE</scope>
    <source>
        <strain evidence="8">HR1</strain>
    </source>
</reference>
<evidence type="ECO:0000313" key="9">
    <source>
        <dbReference type="Proteomes" id="UP000247702"/>
    </source>
</evidence>
<comment type="caution">
    <text evidence="7">The sequence shown here is derived from an EMBL/GenBank/DDBJ whole genome shotgun (WGS) entry which is preliminary data.</text>
</comment>
<dbReference type="FunFam" id="4.10.60.10:FF:000091">
    <property type="entry name" value="Zinc finger CCHC-type-containing 9"/>
    <property type="match status" value="1"/>
</dbReference>
<dbReference type="AlphaFoldDB" id="A0A2Z6QYL5"/>
<keyword evidence="2" id="KW-0677">Repeat</keyword>
<feature type="domain" description="CCHC-type" evidence="6">
    <location>
        <begin position="137"/>
        <end position="152"/>
    </location>
</feature>
<keyword evidence="3 5" id="KW-0863">Zinc-finger</keyword>
<dbReference type="GO" id="GO:0008270">
    <property type="term" value="F:zinc ion binding"/>
    <property type="evidence" value="ECO:0007669"/>
    <property type="project" value="UniProtKB-KW"/>
</dbReference>
<dbReference type="InterPro" id="IPR036875">
    <property type="entry name" value="Znf_CCHC_sf"/>
</dbReference>
<evidence type="ECO:0000256" key="2">
    <source>
        <dbReference type="ARBA" id="ARBA00022737"/>
    </source>
</evidence>
<feature type="domain" description="CCHC-type" evidence="6">
    <location>
        <begin position="164"/>
        <end position="180"/>
    </location>
</feature>
<dbReference type="STRING" id="94130.A0A2Z6QYL5"/>
<evidence type="ECO:0000256" key="5">
    <source>
        <dbReference type="PROSITE-ProRule" id="PRU00047"/>
    </source>
</evidence>
<evidence type="ECO:0000256" key="1">
    <source>
        <dbReference type="ARBA" id="ARBA00022723"/>
    </source>
</evidence>
<dbReference type="SUPFAM" id="SSF57756">
    <property type="entry name" value="Retrovirus zinc finger-like domains"/>
    <property type="match status" value="2"/>
</dbReference>
<evidence type="ECO:0000313" key="8">
    <source>
        <dbReference type="EMBL" id="GES75303.1"/>
    </source>
</evidence>
<dbReference type="PANTHER" id="PTHR46242">
    <property type="entry name" value="ZINC FINGER CCHC DOMAIN-CONTAINING PROTEIN 9 ZCCHC9"/>
    <property type="match status" value="1"/>
</dbReference>
<sequence>MTRYTKLERKKYEKAAGFGGYNINPLQPDKVIKQENPEIIEDAIHKKKRKFQVDPSFNKEVVNKSELSDLGRKNKKIFKSKKFEKKSDIEVRKKKSEKRRLRRIKERQNKIICFGCRKNGHNVKDCPNAKEQGVGMCYNCGSTEHNARDCKRPVKTGNEYAYAKCFICNEQGHLSRQCPKNEKGLYPNGGSCRFCNQVTHFAKDCTLKSKEDIGISVVSKLNLQHSADDDDFHVQIQEKSDEKVNTMETRQTEKIRSKKKIVKF</sequence>